<dbReference type="InParanoid" id="B9SLK2"/>
<protein>
    <recommendedName>
        <fullName evidence="3">Reverse transcriptase domain-containing protein</fullName>
    </recommendedName>
</protein>
<dbReference type="EMBL" id="EQ974018">
    <property type="protein sequence ID" value="EEF35502.1"/>
    <property type="molecule type" value="Genomic_DNA"/>
</dbReference>
<sequence>MVSLLGHSSPPKEFVKANPLLPYLFVLCVERLARGINEAVLGDKWKPLRLGRRGPPILHLLFADDLLLFVEASIDQAKVVKEVWARSESIVHAVKVDRDCSTRKDKIERMIGWAPSPEN</sequence>
<dbReference type="AlphaFoldDB" id="B9SLK2"/>
<evidence type="ECO:0000313" key="2">
    <source>
        <dbReference type="Proteomes" id="UP000008311"/>
    </source>
</evidence>
<gene>
    <name evidence="1" type="ORF">RCOM_0592280</name>
</gene>
<dbReference type="Proteomes" id="UP000008311">
    <property type="component" value="Unassembled WGS sequence"/>
</dbReference>
<keyword evidence="2" id="KW-1185">Reference proteome</keyword>
<accession>B9SLK2</accession>
<evidence type="ECO:0000313" key="1">
    <source>
        <dbReference type="EMBL" id="EEF35502.1"/>
    </source>
</evidence>
<name>B9SLK2_RICCO</name>
<organism evidence="1 2">
    <name type="scientific">Ricinus communis</name>
    <name type="common">Castor bean</name>
    <dbReference type="NCBI Taxonomy" id="3988"/>
    <lineage>
        <taxon>Eukaryota</taxon>
        <taxon>Viridiplantae</taxon>
        <taxon>Streptophyta</taxon>
        <taxon>Embryophyta</taxon>
        <taxon>Tracheophyta</taxon>
        <taxon>Spermatophyta</taxon>
        <taxon>Magnoliopsida</taxon>
        <taxon>eudicotyledons</taxon>
        <taxon>Gunneridae</taxon>
        <taxon>Pentapetalae</taxon>
        <taxon>rosids</taxon>
        <taxon>fabids</taxon>
        <taxon>Malpighiales</taxon>
        <taxon>Euphorbiaceae</taxon>
        <taxon>Acalyphoideae</taxon>
        <taxon>Acalypheae</taxon>
        <taxon>Ricinus</taxon>
    </lineage>
</organism>
<proteinExistence type="predicted"/>
<dbReference type="eggNOG" id="KOG1075">
    <property type="taxonomic scope" value="Eukaryota"/>
</dbReference>
<reference evidence="2" key="1">
    <citation type="journal article" date="2010" name="Nat. Biotechnol.">
        <title>Draft genome sequence of the oilseed species Ricinus communis.</title>
        <authorList>
            <person name="Chan A.P."/>
            <person name="Crabtree J."/>
            <person name="Zhao Q."/>
            <person name="Lorenzi H."/>
            <person name="Orvis J."/>
            <person name="Puiu D."/>
            <person name="Melake-Berhan A."/>
            <person name="Jones K.M."/>
            <person name="Redman J."/>
            <person name="Chen G."/>
            <person name="Cahoon E.B."/>
            <person name="Gedil M."/>
            <person name="Stanke M."/>
            <person name="Haas B.J."/>
            <person name="Wortman J.R."/>
            <person name="Fraser-Liggett C.M."/>
            <person name="Ravel J."/>
            <person name="Rabinowicz P.D."/>
        </authorList>
    </citation>
    <scope>NUCLEOTIDE SEQUENCE [LARGE SCALE GENOMIC DNA]</scope>
    <source>
        <strain evidence="2">cv. Hale</strain>
    </source>
</reference>
<evidence type="ECO:0008006" key="3">
    <source>
        <dbReference type="Google" id="ProtNLM"/>
    </source>
</evidence>